<feature type="compositionally biased region" description="Acidic residues" evidence="5">
    <location>
        <begin position="138"/>
        <end position="148"/>
    </location>
</feature>
<feature type="compositionally biased region" description="Basic and acidic residues" evidence="5">
    <location>
        <begin position="123"/>
        <end position="137"/>
    </location>
</feature>
<evidence type="ECO:0000259" key="6">
    <source>
        <dbReference type="PROSITE" id="PS50021"/>
    </source>
</evidence>
<dbReference type="FunFam" id="1.10.418.10:FF:000061">
    <property type="entry name" value="Spermatogenesis associated 4"/>
    <property type="match status" value="1"/>
</dbReference>
<dbReference type="InterPro" id="IPR001715">
    <property type="entry name" value="CH_dom"/>
</dbReference>
<keyword evidence="8" id="KW-1185">Reference proteome</keyword>
<protein>
    <recommendedName>
        <fullName evidence="4">Spermatogenesis-associated protein 4</fullName>
    </recommendedName>
</protein>
<evidence type="ECO:0000256" key="1">
    <source>
        <dbReference type="ARBA" id="ARBA00004123"/>
    </source>
</evidence>
<dbReference type="GO" id="GO:0051493">
    <property type="term" value="P:regulation of cytoskeleton organization"/>
    <property type="evidence" value="ECO:0000318"/>
    <property type="project" value="GO_Central"/>
</dbReference>
<feature type="region of interest" description="Disordered" evidence="5">
    <location>
        <begin position="224"/>
        <end position="264"/>
    </location>
</feature>
<gene>
    <name evidence="7" type="ORF">MARPO_0004s0308</name>
</gene>
<accession>A0A2R6XSJ8</accession>
<feature type="compositionally biased region" description="Acidic residues" evidence="5">
    <location>
        <begin position="227"/>
        <end position="237"/>
    </location>
</feature>
<evidence type="ECO:0000313" key="8">
    <source>
        <dbReference type="Proteomes" id="UP000244005"/>
    </source>
</evidence>
<feature type="region of interest" description="Disordered" evidence="5">
    <location>
        <begin position="283"/>
        <end position="303"/>
    </location>
</feature>
<dbReference type="PANTHER" id="PTHR12509">
    <property type="entry name" value="SPERMATOGENESIS-ASSOCIATED 4-RELATED"/>
    <property type="match status" value="1"/>
</dbReference>
<evidence type="ECO:0000256" key="3">
    <source>
        <dbReference type="ARBA" id="ARBA00058372"/>
    </source>
</evidence>
<dbReference type="InterPro" id="IPR010441">
    <property type="entry name" value="CH_2"/>
</dbReference>
<feature type="region of interest" description="Disordered" evidence="5">
    <location>
        <begin position="115"/>
        <end position="168"/>
    </location>
</feature>
<dbReference type="InterPro" id="IPR052111">
    <property type="entry name" value="Spermatogenesis_Ciliary_MAP"/>
</dbReference>
<dbReference type="GO" id="GO:0008017">
    <property type="term" value="F:microtubule binding"/>
    <property type="evidence" value="ECO:0000318"/>
    <property type="project" value="GO_Central"/>
</dbReference>
<dbReference type="Proteomes" id="UP000244005">
    <property type="component" value="Unassembled WGS sequence"/>
</dbReference>
<dbReference type="Gene3D" id="1.10.418.10">
    <property type="entry name" value="Calponin-like domain"/>
    <property type="match status" value="1"/>
</dbReference>
<dbReference type="InterPro" id="IPR027968">
    <property type="entry name" value="JHY"/>
</dbReference>
<evidence type="ECO:0000256" key="2">
    <source>
        <dbReference type="ARBA" id="ARBA00023242"/>
    </source>
</evidence>
<comment type="subcellular location">
    <subcellularLocation>
        <location evidence="1">Nucleus</location>
    </subcellularLocation>
</comment>
<dbReference type="Pfam" id="PF15261">
    <property type="entry name" value="JHY"/>
    <property type="match status" value="1"/>
</dbReference>
<reference evidence="8" key="1">
    <citation type="journal article" date="2017" name="Cell">
        <title>Insights into land plant evolution garnered from the Marchantia polymorpha genome.</title>
        <authorList>
            <person name="Bowman J.L."/>
            <person name="Kohchi T."/>
            <person name="Yamato K.T."/>
            <person name="Jenkins J."/>
            <person name="Shu S."/>
            <person name="Ishizaki K."/>
            <person name="Yamaoka S."/>
            <person name="Nishihama R."/>
            <person name="Nakamura Y."/>
            <person name="Berger F."/>
            <person name="Adam C."/>
            <person name="Aki S.S."/>
            <person name="Althoff F."/>
            <person name="Araki T."/>
            <person name="Arteaga-Vazquez M.A."/>
            <person name="Balasubrmanian S."/>
            <person name="Barry K."/>
            <person name="Bauer D."/>
            <person name="Boehm C.R."/>
            <person name="Briginshaw L."/>
            <person name="Caballero-Perez J."/>
            <person name="Catarino B."/>
            <person name="Chen F."/>
            <person name="Chiyoda S."/>
            <person name="Chovatia M."/>
            <person name="Davies K.M."/>
            <person name="Delmans M."/>
            <person name="Demura T."/>
            <person name="Dierschke T."/>
            <person name="Dolan L."/>
            <person name="Dorantes-Acosta A.E."/>
            <person name="Eklund D.M."/>
            <person name="Florent S.N."/>
            <person name="Flores-Sandoval E."/>
            <person name="Fujiyama A."/>
            <person name="Fukuzawa H."/>
            <person name="Galik B."/>
            <person name="Grimanelli D."/>
            <person name="Grimwood J."/>
            <person name="Grossniklaus U."/>
            <person name="Hamada T."/>
            <person name="Haseloff J."/>
            <person name="Hetherington A.J."/>
            <person name="Higo A."/>
            <person name="Hirakawa Y."/>
            <person name="Hundley H.N."/>
            <person name="Ikeda Y."/>
            <person name="Inoue K."/>
            <person name="Inoue S.I."/>
            <person name="Ishida S."/>
            <person name="Jia Q."/>
            <person name="Kakita M."/>
            <person name="Kanazawa T."/>
            <person name="Kawai Y."/>
            <person name="Kawashima T."/>
            <person name="Kennedy M."/>
            <person name="Kinose K."/>
            <person name="Kinoshita T."/>
            <person name="Kohara Y."/>
            <person name="Koide E."/>
            <person name="Komatsu K."/>
            <person name="Kopischke S."/>
            <person name="Kubo M."/>
            <person name="Kyozuka J."/>
            <person name="Lagercrantz U."/>
            <person name="Lin S.S."/>
            <person name="Lindquist E."/>
            <person name="Lipzen A.M."/>
            <person name="Lu C.W."/>
            <person name="De Luna E."/>
            <person name="Martienssen R.A."/>
            <person name="Minamino N."/>
            <person name="Mizutani M."/>
            <person name="Mizutani M."/>
            <person name="Mochizuki N."/>
            <person name="Monte I."/>
            <person name="Mosher R."/>
            <person name="Nagasaki H."/>
            <person name="Nakagami H."/>
            <person name="Naramoto S."/>
            <person name="Nishitani K."/>
            <person name="Ohtani M."/>
            <person name="Okamoto T."/>
            <person name="Okumura M."/>
            <person name="Phillips J."/>
            <person name="Pollak B."/>
            <person name="Reinders A."/>
            <person name="Rovekamp M."/>
            <person name="Sano R."/>
            <person name="Sawa S."/>
            <person name="Schmid M.W."/>
            <person name="Shirakawa M."/>
            <person name="Solano R."/>
            <person name="Spunde A."/>
            <person name="Suetsugu N."/>
            <person name="Sugano S."/>
            <person name="Sugiyama A."/>
            <person name="Sun R."/>
            <person name="Suzuki Y."/>
            <person name="Takenaka M."/>
            <person name="Takezawa D."/>
            <person name="Tomogane H."/>
            <person name="Tsuzuki M."/>
            <person name="Ueda T."/>
            <person name="Umeda M."/>
            <person name="Ward J.M."/>
            <person name="Watanabe Y."/>
            <person name="Yazaki K."/>
            <person name="Yokoyama R."/>
            <person name="Yoshitake Y."/>
            <person name="Yotsui I."/>
            <person name="Zachgo S."/>
            <person name="Schmutz J."/>
        </authorList>
    </citation>
    <scope>NUCLEOTIDE SEQUENCE [LARGE SCALE GENOMIC DNA]</scope>
    <source>
        <strain evidence="8">Tak-1</strain>
    </source>
</reference>
<name>A0A2R6XSJ8_MARPO</name>
<feature type="region of interest" description="Disordered" evidence="5">
    <location>
        <begin position="353"/>
        <end position="405"/>
    </location>
</feature>
<dbReference type="InterPro" id="IPR036872">
    <property type="entry name" value="CH_dom_sf"/>
</dbReference>
<evidence type="ECO:0000256" key="4">
    <source>
        <dbReference type="ARBA" id="ARBA00071322"/>
    </source>
</evidence>
<dbReference type="AlphaFoldDB" id="A0A2R6XSJ8"/>
<dbReference type="PROSITE" id="PS50021">
    <property type="entry name" value="CH"/>
    <property type="match status" value="1"/>
</dbReference>
<dbReference type="OrthoDB" id="62528at2759"/>
<evidence type="ECO:0000313" key="7">
    <source>
        <dbReference type="EMBL" id="PTQ49085.1"/>
    </source>
</evidence>
<dbReference type="PANTHER" id="PTHR12509:SF8">
    <property type="entry name" value="SPERMATOGENESIS-ASSOCIATED PROTEIN 4"/>
    <property type="match status" value="1"/>
</dbReference>
<dbReference type="GO" id="GO:0005634">
    <property type="term" value="C:nucleus"/>
    <property type="evidence" value="ECO:0007669"/>
    <property type="project" value="UniProtKB-SubCell"/>
</dbReference>
<evidence type="ECO:0000256" key="5">
    <source>
        <dbReference type="SAM" id="MobiDB-lite"/>
    </source>
</evidence>
<dbReference type="Gramene" id="Mp3g13630.1">
    <property type="protein sequence ID" value="Mp3g13630.1.cds"/>
    <property type="gene ID" value="Mp3g13630"/>
</dbReference>
<feature type="domain" description="Calponin-homology (CH)" evidence="6">
    <location>
        <begin position="2"/>
        <end position="110"/>
    </location>
</feature>
<feature type="compositionally biased region" description="Basic and acidic residues" evidence="5">
    <location>
        <begin position="249"/>
        <end position="264"/>
    </location>
</feature>
<dbReference type="OMA" id="FIHSPSY"/>
<proteinExistence type="predicted"/>
<organism evidence="7 8">
    <name type="scientific">Marchantia polymorpha</name>
    <name type="common">Common liverwort</name>
    <name type="synonym">Marchantia aquatica</name>
    <dbReference type="NCBI Taxonomy" id="3197"/>
    <lineage>
        <taxon>Eukaryota</taxon>
        <taxon>Viridiplantae</taxon>
        <taxon>Streptophyta</taxon>
        <taxon>Embryophyta</taxon>
        <taxon>Marchantiophyta</taxon>
        <taxon>Marchantiopsida</taxon>
        <taxon>Marchantiidae</taxon>
        <taxon>Marchantiales</taxon>
        <taxon>Marchantiaceae</taxon>
        <taxon>Marchantia</taxon>
    </lineage>
</organism>
<comment type="function">
    <text evidence="3">May play a role in apoptosis regulation.</text>
</comment>
<dbReference type="Pfam" id="PF06294">
    <property type="entry name" value="CH_2"/>
    <property type="match status" value="1"/>
</dbReference>
<dbReference type="EMBL" id="KZ772676">
    <property type="protein sequence ID" value="PTQ49085.1"/>
    <property type="molecule type" value="Genomic_DNA"/>
</dbReference>
<dbReference type="GO" id="GO:0005930">
    <property type="term" value="C:axoneme"/>
    <property type="evidence" value="ECO:0000318"/>
    <property type="project" value="GO_Central"/>
</dbReference>
<dbReference type="SUPFAM" id="SSF47576">
    <property type="entry name" value="Calponin-homology domain, CH-domain"/>
    <property type="match status" value="1"/>
</dbReference>
<sequence>MPGLRRDVLRWLVALNLSFPIKNIKRDFSNGFMVAEIFSRYFPQDIHMHSYDYGSRLATKRDNWEQLNKFFRKKGFIAVKDEVDNIIQCNSEDGAGPLLERMYNFLTQKPYVPESAAEQGSLENRDPSQPDDYTSRDEGEEEEEDECSGSDSGTLSETEGETDDGGACMRLQEDNYSERAGDGLIRLSPDGSGFDFQPLVRLDVEENGNDDYFGCLDSGVRFLGEDGGQEDERVEEEQPTKKKSVNAVEKARQRENTKTRRIEKAGVKAGLKASELKQAIAGRKSSTDAGLAFRSPNRNRKENFKQYTLPDYRRQKQFGYVQLGSLGPKEDPELASKLHALQRVKEFGRHARSCNTMSHTNPALASPKAPKKPSSRKVALEFASSIPKPKRKNHSKEESKKVLPIQNPHGLTELQILEMKHQSHKEHVEAIRRDLEHFLR</sequence>
<keyword evidence="2" id="KW-0539">Nucleus</keyword>